<sequence length="196" mass="20960">MLGMLLLTAWSVVQAGEFVCPEHGFQMVWPSRWEQLTGGSHPNLPLFLSAARETQAFMVLINPDVAQAAPFLQPKDIPLKFMDSVSGKEVLADTPGKVAGVPARRVVYRQTDDGIAVLSIVVAQHRAYLLIGTFKGMKQKAAEQTYDSLLPGFRLTGVPAVTPARPPAPVQTTPPVQTSTPPPLPPPPSGPGGSDF</sequence>
<evidence type="ECO:0000313" key="2">
    <source>
        <dbReference type="EMBL" id="RCK78151.1"/>
    </source>
</evidence>
<dbReference type="Proteomes" id="UP000252355">
    <property type="component" value="Unassembled WGS sequence"/>
</dbReference>
<protein>
    <submittedName>
        <fullName evidence="2">Uncharacterized protein</fullName>
    </submittedName>
</protein>
<feature type="compositionally biased region" description="Pro residues" evidence="1">
    <location>
        <begin position="180"/>
        <end position="190"/>
    </location>
</feature>
<proteinExistence type="predicted"/>
<dbReference type="EMBL" id="QOQW01000027">
    <property type="protein sequence ID" value="RCK78151.1"/>
    <property type="molecule type" value="Genomic_DNA"/>
</dbReference>
<name>A0A367ZL97_9BACT</name>
<reference evidence="2 3" key="1">
    <citation type="submission" date="2018-05" db="EMBL/GenBank/DDBJ databases">
        <title>A metagenomic window into the 2 km-deep terrestrial subsurface aquifer revealed taxonomically and functionally diverse microbial community comprising novel uncultured bacterial lineages.</title>
        <authorList>
            <person name="Kadnikov V.V."/>
            <person name="Mardanov A.V."/>
            <person name="Beletsky A.V."/>
            <person name="Banks D."/>
            <person name="Pimenov N.V."/>
            <person name="Frank Y.A."/>
            <person name="Karnachuk O.V."/>
            <person name="Ravin N.V."/>
        </authorList>
    </citation>
    <scope>NUCLEOTIDE SEQUENCE [LARGE SCALE GENOMIC DNA]</scope>
    <source>
        <strain evidence="2">BY5</strain>
    </source>
</reference>
<evidence type="ECO:0000256" key="1">
    <source>
        <dbReference type="SAM" id="MobiDB-lite"/>
    </source>
</evidence>
<accession>A0A367ZL97</accession>
<feature type="region of interest" description="Disordered" evidence="1">
    <location>
        <begin position="160"/>
        <end position="196"/>
    </location>
</feature>
<gene>
    <name evidence="2" type="ORF">OZSIB_1800</name>
</gene>
<evidence type="ECO:0000313" key="3">
    <source>
        <dbReference type="Proteomes" id="UP000252355"/>
    </source>
</evidence>
<comment type="caution">
    <text evidence="2">The sequence shown here is derived from an EMBL/GenBank/DDBJ whole genome shotgun (WGS) entry which is preliminary data.</text>
</comment>
<organism evidence="2 3">
    <name type="scientific">Candidatus Ozemobacter sibiricus</name>
    <dbReference type="NCBI Taxonomy" id="2268124"/>
    <lineage>
        <taxon>Bacteria</taxon>
        <taxon>Candidatus Ozemobacteria</taxon>
        <taxon>Candidatus Ozemobacterales</taxon>
        <taxon>Candidatus Ozemobacteraceae</taxon>
        <taxon>Candidatus Ozemobacter</taxon>
    </lineage>
</organism>
<dbReference type="AlphaFoldDB" id="A0A367ZL97"/>
<feature type="compositionally biased region" description="Low complexity" evidence="1">
    <location>
        <begin position="170"/>
        <end position="179"/>
    </location>
</feature>